<feature type="domain" description="HTH marR-type" evidence="2">
    <location>
        <begin position="6"/>
        <end position="138"/>
    </location>
</feature>
<accession>A0ABT4Q793</accession>
<dbReference type="Proteomes" id="UP001527882">
    <property type="component" value="Unassembled WGS sequence"/>
</dbReference>
<dbReference type="PRINTS" id="PR00598">
    <property type="entry name" value="HTHMARR"/>
</dbReference>
<keyword evidence="1" id="KW-0238">DNA-binding</keyword>
<dbReference type="Gene3D" id="1.10.10.10">
    <property type="entry name" value="Winged helix-like DNA-binding domain superfamily/Winged helix DNA-binding domain"/>
    <property type="match status" value="1"/>
</dbReference>
<gene>
    <name evidence="3" type="ORF">O9H85_09795</name>
</gene>
<dbReference type="InterPro" id="IPR036388">
    <property type="entry name" value="WH-like_DNA-bd_sf"/>
</dbReference>
<dbReference type="EMBL" id="JAQAGZ010000005">
    <property type="protein sequence ID" value="MCZ8512701.1"/>
    <property type="molecule type" value="Genomic_DNA"/>
</dbReference>
<dbReference type="PANTHER" id="PTHR33164">
    <property type="entry name" value="TRANSCRIPTIONAL REGULATOR, MARR FAMILY"/>
    <property type="match status" value="1"/>
</dbReference>
<dbReference type="RefSeq" id="WP_269881148.1">
    <property type="nucleotide sequence ID" value="NZ_JAQAGZ010000005.1"/>
</dbReference>
<proteinExistence type="predicted"/>
<dbReference type="PROSITE" id="PS50995">
    <property type="entry name" value="HTH_MARR_2"/>
    <property type="match status" value="1"/>
</dbReference>
<protein>
    <submittedName>
        <fullName evidence="3">MarR family transcriptional regulator</fullName>
    </submittedName>
</protein>
<dbReference type="InterPro" id="IPR039422">
    <property type="entry name" value="MarR/SlyA-like"/>
</dbReference>
<evidence type="ECO:0000313" key="4">
    <source>
        <dbReference type="Proteomes" id="UP001527882"/>
    </source>
</evidence>
<dbReference type="InterPro" id="IPR000835">
    <property type="entry name" value="HTH_MarR-typ"/>
</dbReference>
<dbReference type="Pfam" id="PF01047">
    <property type="entry name" value="MarR"/>
    <property type="match status" value="1"/>
</dbReference>
<dbReference type="SUPFAM" id="SSF46785">
    <property type="entry name" value="Winged helix' DNA-binding domain"/>
    <property type="match status" value="1"/>
</dbReference>
<reference evidence="3 4" key="1">
    <citation type="submission" date="2022-12" db="EMBL/GenBank/DDBJ databases">
        <title>Draft genome sequence of Paenibacillus sp. dW9.</title>
        <authorList>
            <person name="Choi E.-W."/>
            <person name="Kim D.-U."/>
        </authorList>
    </citation>
    <scope>NUCLEOTIDE SEQUENCE [LARGE SCALE GENOMIC DNA]</scope>
    <source>
        <strain evidence="4">dW9</strain>
    </source>
</reference>
<dbReference type="SMART" id="SM00347">
    <property type="entry name" value="HTH_MARR"/>
    <property type="match status" value="1"/>
</dbReference>
<evidence type="ECO:0000259" key="2">
    <source>
        <dbReference type="PROSITE" id="PS50995"/>
    </source>
</evidence>
<keyword evidence="4" id="KW-1185">Reference proteome</keyword>
<sequence length="160" mass="18484">MEPSNRVDLLEQMHRLIYKRIFSEWSHMSPLHLTMPQANLLKFLDSKAMHKTSDAADFMCISSGALTMLCDKLAEKGLIERNRDEADRRVIYLELSEEGKRVVQEIRMLKGRLIDRLMEGVTEDDLQALNRVYSCFAANLAKMQEQRPVWGGTPALQEMQ</sequence>
<organism evidence="3 4">
    <name type="scientific">Paenibacillus gyeongsangnamensis</name>
    <dbReference type="NCBI Taxonomy" id="3388067"/>
    <lineage>
        <taxon>Bacteria</taxon>
        <taxon>Bacillati</taxon>
        <taxon>Bacillota</taxon>
        <taxon>Bacilli</taxon>
        <taxon>Bacillales</taxon>
        <taxon>Paenibacillaceae</taxon>
        <taxon>Paenibacillus</taxon>
    </lineage>
</organism>
<name>A0ABT4Q793_9BACL</name>
<dbReference type="InterPro" id="IPR036390">
    <property type="entry name" value="WH_DNA-bd_sf"/>
</dbReference>
<evidence type="ECO:0000256" key="1">
    <source>
        <dbReference type="ARBA" id="ARBA00023125"/>
    </source>
</evidence>
<dbReference type="PANTHER" id="PTHR33164:SF99">
    <property type="entry name" value="MARR FAMILY REGULATORY PROTEIN"/>
    <property type="match status" value="1"/>
</dbReference>
<comment type="caution">
    <text evidence="3">The sequence shown here is derived from an EMBL/GenBank/DDBJ whole genome shotgun (WGS) entry which is preliminary data.</text>
</comment>
<evidence type="ECO:0000313" key="3">
    <source>
        <dbReference type="EMBL" id="MCZ8512701.1"/>
    </source>
</evidence>